<dbReference type="RefSeq" id="WP_106933792.1">
    <property type="nucleotide sequence ID" value="NZ_PYFT01000002.1"/>
</dbReference>
<comment type="caution">
    <text evidence="2">The sequence shown here is derived from an EMBL/GenBank/DDBJ whole genome shotgun (WGS) entry which is preliminary data.</text>
</comment>
<evidence type="ECO:0000313" key="3">
    <source>
        <dbReference type="Proteomes" id="UP000240357"/>
    </source>
</evidence>
<name>A0A2T2Y8Z6_9BACT</name>
<dbReference type="AlphaFoldDB" id="A0A2T2Y8Z6"/>
<keyword evidence="1" id="KW-0732">Signal</keyword>
<evidence type="ECO:0000256" key="1">
    <source>
        <dbReference type="SAM" id="SignalP"/>
    </source>
</evidence>
<feature type="chain" id="PRO_5015697126" description="DUF3078 domain-containing protein" evidence="1">
    <location>
        <begin position="21"/>
        <end position="496"/>
    </location>
</feature>
<dbReference type="OrthoDB" id="980133at2"/>
<keyword evidence="3" id="KW-1185">Reference proteome</keyword>
<evidence type="ECO:0008006" key="4">
    <source>
        <dbReference type="Google" id="ProtNLM"/>
    </source>
</evidence>
<dbReference type="EMBL" id="PYFT01000002">
    <property type="protein sequence ID" value="PSR51973.1"/>
    <property type="molecule type" value="Genomic_DNA"/>
</dbReference>
<dbReference type="Proteomes" id="UP000240357">
    <property type="component" value="Unassembled WGS sequence"/>
</dbReference>
<evidence type="ECO:0000313" key="2">
    <source>
        <dbReference type="EMBL" id="PSR51973.1"/>
    </source>
</evidence>
<accession>A0A2T2Y8Z6</accession>
<feature type="signal peptide" evidence="1">
    <location>
        <begin position="1"/>
        <end position="20"/>
    </location>
</feature>
<sequence length="496" mass="57001">MKKIISGLIVSLLAAVSAPAQINSDKLQNKYVLADHITNLVSNQWAKDSQTIESWSNSLKHTINKQLIMDELAIRYTIDSLQALQLPTDKFTLQLTSLTYKKESLLSEVTAKKDDLAQKTKSRLQEWQNTIKANSGLNSLEHPTRVNIPAINQSCIPPELPNLNHPFVQSMSNISLPALPVLSAGDFQQVELSPDLSFIHKSLPFKDVEGLKHIQRKFGSLKDGVSQLTSFTKNSDNPINTAFENIIQLSGFQEKIEAAENMPLNDFLIRAEQMEDPKALKESAQKEIIKEAFNHFKGREERLNQAIEKMAKYKQKFSSVNSIQEIPKISNGKSLNEHLFLGIAFQIQRKNYLSLDFNPYLGYRFTNRLTTGLGWNQRFAFNNWTQTSQKGEIYGPRAYTEFKVWKGFSPRLEVEYMKYLIPPSFLNTPFENYKREWIFGSKIGIKKEYPFRRNIKGTVIVMFKFTNSNQNYSDHNIWNMRFGLEFPIQKKKVSNN</sequence>
<organism evidence="2 3">
    <name type="scientific">Adhaeribacter arboris</name>
    <dbReference type="NCBI Taxonomy" id="2072846"/>
    <lineage>
        <taxon>Bacteria</taxon>
        <taxon>Pseudomonadati</taxon>
        <taxon>Bacteroidota</taxon>
        <taxon>Cytophagia</taxon>
        <taxon>Cytophagales</taxon>
        <taxon>Hymenobacteraceae</taxon>
        <taxon>Adhaeribacter</taxon>
    </lineage>
</organism>
<protein>
    <recommendedName>
        <fullName evidence="4">DUF3078 domain-containing protein</fullName>
    </recommendedName>
</protein>
<proteinExistence type="predicted"/>
<reference evidence="2 3" key="1">
    <citation type="submission" date="2018-03" db="EMBL/GenBank/DDBJ databases">
        <title>Adhaeribacter sp. HMF7605 Genome sequencing and assembly.</title>
        <authorList>
            <person name="Kang H."/>
            <person name="Kang J."/>
            <person name="Cha I."/>
            <person name="Kim H."/>
            <person name="Joh K."/>
        </authorList>
    </citation>
    <scope>NUCLEOTIDE SEQUENCE [LARGE SCALE GENOMIC DNA]</scope>
    <source>
        <strain evidence="2 3">HMF7605</strain>
    </source>
</reference>
<gene>
    <name evidence="2" type="ORF">AHMF7605_29130</name>
</gene>